<feature type="compositionally biased region" description="Basic and acidic residues" evidence="1">
    <location>
        <begin position="50"/>
        <end position="60"/>
    </location>
</feature>
<protein>
    <submittedName>
        <fullName evidence="2">Uncharacterized protein</fullName>
    </submittedName>
</protein>
<sequence>MSDSPQQTQDFQSIINAAVVASMEKAISKILTHLPPENPTQGITAQDTEEQARQKEPNGP</sequence>
<evidence type="ECO:0000313" key="3">
    <source>
        <dbReference type="Proteomes" id="UP001295444"/>
    </source>
</evidence>
<evidence type="ECO:0000256" key="1">
    <source>
        <dbReference type="SAM" id="MobiDB-lite"/>
    </source>
</evidence>
<dbReference type="AlphaFoldDB" id="A0AAD1RFZ0"/>
<dbReference type="EMBL" id="OW240913">
    <property type="protein sequence ID" value="CAH2252476.1"/>
    <property type="molecule type" value="Genomic_DNA"/>
</dbReference>
<organism evidence="2 3">
    <name type="scientific">Pelobates cultripes</name>
    <name type="common">Western spadefoot toad</name>
    <dbReference type="NCBI Taxonomy" id="61616"/>
    <lineage>
        <taxon>Eukaryota</taxon>
        <taxon>Metazoa</taxon>
        <taxon>Chordata</taxon>
        <taxon>Craniata</taxon>
        <taxon>Vertebrata</taxon>
        <taxon>Euteleostomi</taxon>
        <taxon>Amphibia</taxon>
        <taxon>Batrachia</taxon>
        <taxon>Anura</taxon>
        <taxon>Pelobatoidea</taxon>
        <taxon>Pelobatidae</taxon>
        <taxon>Pelobates</taxon>
    </lineage>
</organism>
<proteinExistence type="predicted"/>
<feature type="region of interest" description="Disordered" evidence="1">
    <location>
        <begin position="31"/>
        <end position="60"/>
    </location>
</feature>
<name>A0AAD1RFZ0_PELCU</name>
<gene>
    <name evidence="2" type="ORF">PECUL_23A007851</name>
</gene>
<dbReference type="Proteomes" id="UP001295444">
    <property type="component" value="Chromosome 02"/>
</dbReference>
<accession>A0AAD1RFZ0</accession>
<reference evidence="2" key="1">
    <citation type="submission" date="2022-03" db="EMBL/GenBank/DDBJ databases">
        <authorList>
            <person name="Alioto T."/>
            <person name="Alioto T."/>
            <person name="Gomez Garrido J."/>
        </authorList>
    </citation>
    <scope>NUCLEOTIDE SEQUENCE</scope>
</reference>
<evidence type="ECO:0000313" key="2">
    <source>
        <dbReference type="EMBL" id="CAH2252476.1"/>
    </source>
</evidence>
<keyword evidence="3" id="KW-1185">Reference proteome</keyword>